<dbReference type="EMBL" id="LBVL01000018">
    <property type="protein sequence ID" value="KKQ84423.1"/>
    <property type="molecule type" value="Genomic_DNA"/>
</dbReference>
<feature type="transmembrane region" description="Helical" evidence="1">
    <location>
        <begin position="6"/>
        <end position="28"/>
    </location>
</feature>
<dbReference type="AlphaFoldDB" id="A0A0G0KXR5"/>
<evidence type="ECO:0000313" key="2">
    <source>
        <dbReference type="EMBL" id="KKQ84423.1"/>
    </source>
</evidence>
<keyword evidence="1" id="KW-1133">Transmembrane helix</keyword>
<keyword evidence="1" id="KW-0812">Transmembrane</keyword>
<sequence length="256" mass="29027">MNKNDLGFAHLFLIVVALVLAIGGLIYYSWQKGLIKTTPNQEPSPTPTSAEIEKFETQEDCESKLEHKCIYYLCDIPLGEVYQRLCNQGQGSGWYSSKEIAAIEESNNVNAPTINTPSWEVYRNEEYGFEITYYSESGPNEQVGNEEAGQFTYLLSINFGNVPLHSQHGYNLQVNKKDSIEDYRSELVGHITDKIESEETSLMNGITWTKLNYRIFLTSDYVSLTTAFVNHDKYGYAITSPASEIDQILSTFKFTN</sequence>
<keyword evidence="1" id="KW-0472">Membrane</keyword>
<dbReference type="Proteomes" id="UP000034081">
    <property type="component" value="Unassembled WGS sequence"/>
</dbReference>
<protein>
    <submittedName>
        <fullName evidence="2">Uncharacterized protein</fullName>
    </submittedName>
</protein>
<proteinExistence type="predicted"/>
<evidence type="ECO:0000256" key="1">
    <source>
        <dbReference type="SAM" id="Phobius"/>
    </source>
</evidence>
<name>A0A0G0KXR5_9BACT</name>
<accession>A0A0G0KXR5</accession>
<gene>
    <name evidence="2" type="ORF">UT08_C0018G0029</name>
</gene>
<organism evidence="2 3">
    <name type="scientific">Candidatus Woesebacteria bacterium GW2011_GWB1_38_8</name>
    <dbReference type="NCBI Taxonomy" id="1618570"/>
    <lineage>
        <taxon>Bacteria</taxon>
        <taxon>Candidatus Woeseibacteriota</taxon>
    </lineage>
</organism>
<dbReference type="STRING" id="1618570.UT08_C0018G0029"/>
<reference evidence="2 3" key="1">
    <citation type="journal article" date="2015" name="Nature">
        <title>rRNA introns, odd ribosomes, and small enigmatic genomes across a large radiation of phyla.</title>
        <authorList>
            <person name="Brown C.T."/>
            <person name="Hug L.A."/>
            <person name="Thomas B.C."/>
            <person name="Sharon I."/>
            <person name="Castelle C.J."/>
            <person name="Singh A."/>
            <person name="Wilkins M.J."/>
            <person name="Williams K.H."/>
            <person name="Banfield J.F."/>
        </authorList>
    </citation>
    <scope>NUCLEOTIDE SEQUENCE [LARGE SCALE GENOMIC DNA]</scope>
</reference>
<comment type="caution">
    <text evidence="2">The sequence shown here is derived from an EMBL/GenBank/DDBJ whole genome shotgun (WGS) entry which is preliminary data.</text>
</comment>
<evidence type="ECO:0000313" key="3">
    <source>
        <dbReference type="Proteomes" id="UP000034081"/>
    </source>
</evidence>